<accession>A0ABU5QCP6</accession>
<dbReference type="RefSeq" id="WP_323297778.1">
    <property type="nucleotide sequence ID" value="NZ_JAYFUM010000019.1"/>
</dbReference>
<feature type="transmembrane region" description="Helical" evidence="1">
    <location>
        <begin position="50"/>
        <end position="68"/>
    </location>
</feature>
<name>A0ABU5QCP6_9BACT</name>
<keyword evidence="1" id="KW-1133">Transmembrane helix</keyword>
<sequence>MENNEEHTLDSFFKKSLENQDFIPPANLWENIAAETIQKENKKIKPMIKYLFFTAGFLLISALIFLGINKSTFVEANHIAQKAEIVSSTSISNKPQSILKKENISQQNPLNETQKPISIEVPTFSKAKPTEPKGIKPINDEKLSNEAYSSSAILEQEPKSSNVKLKEIKHKDLILRDLSAIFKEKLTNKVRPIDTLNDEIFEEESEKKGSKFSLKHPIISFDYGLMTNDVTYKSDNYSPKTAIYPDKSSSTGLRASIAWKISEKSRMGISLGYNRYNLGEPYVSLPAWSSALGIQTATYNIKNATPYYSTVMALGTVNIPVEKFEGLPTKKPNQLDSTRQMIALDNHRMTTINLAISTQHDVVSLQSKKSKYLNLKIYSIADFSFQRQITYQYAGTDALSLLSSSSQVALKGRITYESKHLENASDFIFGVRVGVGLRWQFSPTLGFHVEGTTQNSFNSWVKNQEVNTYLRNNGINLGINLSL</sequence>
<dbReference type="EMBL" id="JAYFUM010000019">
    <property type="protein sequence ID" value="MEA5140625.1"/>
    <property type="molecule type" value="Genomic_DNA"/>
</dbReference>
<comment type="caution">
    <text evidence="2">The sequence shown here is derived from an EMBL/GenBank/DDBJ whole genome shotgun (WGS) entry which is preliminary data.</text>
</comment>
<evidence type="ECO:0000313" key="2">
    <source>
        <dbReference type="EMBL" id="MEA5140625.1"/>
    </source>
</evidence>
<evidence type="ECO:0000313" key="3">
    <source>
        <dbReference type="Proteomes" id="UP001302949"/>
    </source>
</evidence>
<keyword evidence="1" id="KW-0472">Membrane</keyword>
<reference evidence="2 3" key="1">
    <citation type="submission" date="2023-12" db="EMBL/GenBank/DDBJ databases">
        <title>Novel species of the genus Arcicella isolated from rivers.</title>
        <authorList>
            <person name="Lu H."/>
        </authorList>
    </citation>
    <scope>NUCLEOTIDE SEQUENCE [LARGE SCALE GENOMIC DNA]</scope>
    <source>
        <strain evidence="2 3">KCTC 23307</strain>
    </source>
</reference>
<keyword evidence="1" id="KW-0812">Transmembrane</keyword>
<evidence type="ECO:0008006" key="4">
    <source>
        <dbReference type="Google" id="ProtNLM"/>
    </source>
</evidence>
<organism evidence="2 3">
    <name type="scientific">Arcicella rigui</name>
    <dbReference type="NCBI Taxonomy" id="797020"/>
    <lineage>
        <taxon>Bacteria</taxon>
        <taxon>Pseudomonadati</taxon>
        <taxon>Bacteroidota</taxon>
        <taxon>Cytophagia</taxon>
        <taxon>Cytophagales</taxon>
        <taxon>Flectobacillaceae</taxon>
        <taxon>Arcicella</taxon>
    </lineage>
</organism>
<keyword evidence="3" id="KW-1185">Reference proteome</keyword>
<evidence type="ECO:0000256" key="1">
    <source>
        <dbReference type="SAM" id="Phobius"/>
    </source>
</evidence>
<gene>
    <name evidence="2" type="ORF">VB248_15855</name>
</gene>
<protein>
    <recommendedName>
        <fullName evidence="4">Outer membrane protein beta-barrel domain-containing protein</fullName>
    </recommendedName>
</protein>
<dbReference type="Proteomes" id="UP001302949">
    <property type="component" value="Unassembled WGS sequence"/>
</dbReference>
<proteinExistence type="predicted"/>